<evidence type="ECO:0000256" key="1">
    <source>
        <dbReference type="SAM" id="MobiDB-lite"/>
    </source>
</evidence>
<feature type="compositionally biased region" description="Basic and acidic residues" evidence="1">
    <location>
        <begin position="343"/>
        <end position="355"/>
    </location>
</feature>
<feature type="compositionally biased region" description="Low complexity" evidence="1">
    <location>
        <begin position="379"/>
        <end position="402"/>
    </location>
</feature>
<dbReference type="OMA" id="PRSSCHD"/>
<evidence type="ECO:0000313" key="3">
    <source>
        <dbReference type="EnsemblPlants" id="AUR62021603-RA:cds"/>
    </source>
</evidence>
<feature type="domain" description="Calmodulin-binding" evidence="2">
    <location>
        <begin position="496"/>
        <end position="608"/>
    </location>
</feature>
<dbReference type="RefSeq" id="XP_021761549.1">
    <property type="nucleotide sequence ID" value="XM_021905857.1"/>
</dbReference>
<proteinExistence type="predicted"/>
<reference evidence="3" key="1">
    <citation type="journal article" date="2017" name="Nature">
        <title>The genome of Chenopodium quinoa.</title>
        <authorList>
            <person name="Jarvis D.E."/>
            <person name="Ho Y.S."/>
            <person name="Lightfoot D.J."/>
            <person name="Schmoeckel S.M."/>
            <person name="Li B."/>
            <person name="Borm T.J.A."/>
            <person name="Ohyanagi H."/>
            <person name="Mineta K."/>
            <person name="Michell C.T."/>
            <person name="Saber N."/>
            <person name="Kharbatia N.M."/>
            <person name="Rupper R.R."/>
            <person name="Sharp A.R."/>
            <person name="Dally N."/>
            <person name="Boughton B.A."/>
            <person name="Woo Y.H."/>
            <person name="Gao G."/>
            <person name="Schijlen E.G.W.M."/>
            <person name="Guo X."/>
            <person name="Momin A.A."/>
            <person name="Negrao S."/>
            <person name="Al-Babili S."/>
            <person name="Gehring C."/>
            <person name="Roessner U."/>
            <person name="Jung C."/>
            <person name="Murphy K."/>
            <person name="Arold S.T."/>
            <person name="Gojobori T."/>
            <person name="van der Linden C.G."/>
            <person name="van Loo E.N."/>
            <person name="Jellen E.N."/>
            <person name="Maughan P.J."/>
            <person name="Tester M."/>
        </authorList>
    </citation>
    <scope>NUCLEOTIDE SEQUENCE [LARGE SCALE GENOMIC DNA]</scope>
    <source>
        <strain evidence="3">cv. PI 614886</strain>
    </source>
</reference>
<dbReference type="PANTHER" id="PTHR33349">
    <property type="entry name" value="EMB|CAB62594.1"/>
    <property type="match status" value="1"/>
</dbReference>
<dbReference type="Gramene" id="AUR62021603-RA">
    <property type="protein sequence ID" value="AUR62021603-RA:cds"/>
    <property type="gene ID" value="AUR62021603"/>
</dbReference>
<name>A0A803M0X1_CHEQI</name>
<feature type="compositionally biased region" description="Polar residues" evidence="1">
    <location>
        <begin position="465"/>
        <end position="477"/>
    </location>
</feature>
<sequence length="621" mass="69203">MAEENDDKASLEDMEVESGDTMTNIESLAKEVSDSSIDQGKMESGFTDEEETDKLADGTTSSIKEEDENLRGNITEGVLEKKSPTEDTDFSVGQLRKKPDLIIVGPNHKFNVRSRYRNASIGSCHDMCKYGHKHESEKKTSRLIHRTNRETQPLKKTTSEDLVSCALEKVAKVKERKRRISLSGPIPEKAILMRMEDNNSPKKDIDRSTMKRVQSEFKPFTVPSPGTSSRSKTNTQAVKKPVTQSPNLQKSLTQKVKAIKTWKEESSYSKGEKEVKTKEPLCSPLETSLKKKTIYGKGEKEIKAMEPMSNSPKTPLKKSPSLKARLYKNRKSSSRFKNQVNPEEAKIGGHDDISEKTFCLINPNSDISPGENPRCTPQTSKAQGSKGSKKGTGFSLLSSSSRDSSRHQGGDQQGSETTKNKLVEVKTEDGGSKSVTPRAKSTVSRRTKDYKNTKQTDTLREDGWSKTSTSRAKSTVDPNVKPIRKVKSTFEEKDASAWKVKFKRGTVVALQTANSAPRKLRFKRGKILGEDQNAKAEIKKLKNENDMGSETQDAEPGPEKVRLRHQEASEKKDDVDLNNVIEETASKLVKTRKSKVKALVGAFETVMSLRDRKRLVEPSAS</sequence>
<dbReference type="RefSeq" id="XP_021761548.1">
    <property type="nucleotide sequence ID" value="XM_021905856.1"/>
</dbReference>
<reference evidence="3" key="2">
    <citation type="submission" date="2021-03" db="UniProtKB">
        <authorList>
            <consortium name="EnsemblPlants"/>
        </authorList>
    </citation>
    <scope>IDENTIFICATION</scope>
</reference>
<feature type="compositionally biased region" description="Acidic residues" evidence="1">
    <location>
        <begin position="1"/>
        <end position="18"/>
    </location>
</feature>
<feature type="compositionally biased region" description="Polar residues" evidence="1">
    <location>
        <begin position="224"/>
        <end position="251"/>
    </location>
</feature>
<feature type="compositionally biased region" description="Low complexity" evidence="1">
    <location>
        <begin position="309"/>
        <end position="323"/>
    </location>
</feature>
<feature type="compositionally biased region" description="Basic and acidic residues" evidence="1">
    <location>
        <begin position="263"/>
        <end position="279"/>
    </location>
</feature>
<accession>A0A803M0X1</accession>
<feature type="compositionally biased region" description="Basic and acidic residues" evidence="1">
    <location>
        <begin position="418"/>
        <end position="431"/>
    </location>
</feature>
<dbReference type="OrthoDB" id="766386at2759"/>
<dbReference type="AlphaFoldDB" id="A0A803M0X1"/>
<feature type="region of interest" description="Disordered" evidence="1">
    <location>
        <begin position="541"/>
        <end position="575"/>
    </location>
</feature>
<organism evidence="3 4">
    <name type="scientific">Chenopodium quinoa</name>
    <name type="common">Quinoa</name>
    <dbReference type="NCBI Taxonomy" id="63459"/>
    <lineage>
        <taxon>Eukaryota</taxon>
        <taxon>Viridiplantae</taxon>
        <taxon>Streptophyta</taxon>
        <taxon>Embryophyta</taxon>
        <taxon>Tracheophyta</taxon>
        <taxon>Spermatophyta</taxon>
        <taxon>Magnoliopsida</taxon>
        <taxon>eudicotyledons</taxon>
        <taxon>Gunneridae</taxon>
        <taxon>Pentapetalae</taxon>
        <taxon>Caryophyllales</taxon>
        <taxon>Chenopodiaceae</taxon>
        <taxon>Chenopodioideae</taxon>
        <taxon>Atripliceae</taxon>
        <taxon>Chenopodium</taxon>
    </lineage>
</organism>
<dbReference type="GeneID" id="110726385"/>
<dbReference type="PANTHER" id="PTHR33349:SF41">
    <property type="entry name" value="EMB|CAB62594.1"/>
    <property type="match status" value="1"/>
</dbReference>
<feature type="compositionally biased region" description="Basic and acidic residues" evidence="1">
    <location>
        <begin position="446"/>
        <end position="464"/>
    </location>
</feature>
<dbReference type="EnsemblPlants" id="AUR62021603-RA">
    <property type="protein sequence ID" value="AUR62021603-RA:cds"/>
    <property type="gene ID" value="AUR62021603"/>
</dbReference>
<dbReference type="Pfam" id="PF07839">
    <property type="entry name" value="CaM_binding"/>
    <property type="match status" value="1"/>
</dbReference>
<dbReference type="Proteomes" id="UP000596660">
    <property type="component" value="Unplaced"/>
</dbReference>
<dbReference type="InterPro" id="IPR012417">
    <property type="entry name" value="CaM-bd_dom_pln"/>
</dbReference>
<feature type="compositionally biased region" description="Basic and acidic residues" evidence="1">
    <location>
        <begin position="557"/>
        <end position="575"/>
    </location>
</feature>
<protein>
    <recommendedName>
        <fullName evidence="2">Calmodulin-binding domain-containing protein</fullName>
    </recommendedName>
</protein>
<feature type="compositionally biased region" description="Polar residues" evidence="1">
    <location>
        <begin position="433"/>
        <end position="444"/>
    </location>
</feature>
<evidence type="ECO:0000259" key="2">
    <source>
        <dbReference type="SMART" id="SM01054"/>
    </source>
</evidence>
<dbReference type="KEGG" id="cqi:110726385"/>
<keyword evidence="4" id="KW-1185">Reference proteome</keyword>
<feature type="compositionally biased region" description="Basic and acidic residues" evidence="1">
    <location>
        <begin position="198"/>
        <end position="215"/>
    </location>
</feature>
<gene>
    <name evidence="3" type="primary">LOC110726385</name>
</gene>
<feature type="compositionally biased region" description="Basic residues" evidence="1">
    <location>
        <begin position="325"/>
        <end position="334"/>
    </location>
</feature>
<dbReference type="SMART" id="SM01054">
    <property type="entry name" value="CaM_binding"/>
    <property type="match status" value="1"/>
</dbReference>
<evidence type="ECO:0000313" key="4">
    <source>
        <dbReference type="Proteomes" id="UP000596660"/>
    </source>
</evidence>
<feature type="region of interest" description="Disordered" evidence="1">
    <location>
        <begin position="263"/>
        <end position="480"/>
    </location>
</feature>
<feature type="region of interest" description="Disordered" evidence="1">
    <location>
        <begin position="198"/>
        <end position="251"/>
    </location>
</feature>
<dbReference type="GO" id="GO:0005516">
    <property type="term" value="F:calmodulin binding"/>
    <property type="evidence" value="ECO:0007669"/>
    <property type="project" value="InterPro"/>
</dbReference>
<feature type="region of interest" description="Disordered" evidence="1">
    <location>
        <begin position="1"/>
        <end position="91"/>
    </location>
</feature>